<proteinExistence type="inferred from homology"/>
<dbReference type="PROSITE" id="PS51736">
    <property type="entry name" value="RECOMBINASES_3"/>
    <property type="match status" value="1"/>
</dbReference>
<evidence type="ECO:0000256" key="7">
    <source>
        <dbReference type="SAM" id="MobiDB-lite"/>
    </source>
</evidence>
<dbReference type="PANTHER" id="PTHR30461:SF2">
    <property type="entry name" value="SERINE RECOMBINASE PINE-RELATED"/>
    <property type="match status" value="1"/>
</dbReference>
<keyword evidence="10" id="KW-1185">Reference proteome</keyword>
<dbReference type="PANTHER" id="PTHR30461">
    <property type="entry name" value="DNA-INVERTASE FROM LAMBDOID PROPHAGE"/>
    <property type="match status" value="1"/>
</dbReference>
<dbReference type="Proteomes" id="UP000199569">
    <property type="component" value="Unassembled WGS sequence"/>
</dbReference>
<dbReference type="RefSeq" id="WP_091137040.1">
    <property type="nucleotide sequence ID" value="NZ_FMVJ01000010.1"/>
</dbReference>
<dbReference type="InterPro" id="IPR006119">
    <property type="entry name" value="Resolv_N"/>
</dbReference>
<dbReference type="SUPFAM" id="SSF53041">
    <property type="entry name" value="Resolvase-like"/>
    <property type="match status" value="1"/>
</dbReference>
<dbReference type="InterPro" id="IPR050639">
    <property type="entry name" value="SSR_resolvase"/>
</dbReference>
<evidence type="ECO:0000256" key="6">
    <source>
        <dbReference type="PIRSR" id="PIRSR606118-50"/>
    </source>
</evidence>
<dbReference type="InterPro" id="IPR036162">
    <property type="entry name" value="Resolvase-like_N_sf"/>
</dbReference>
<dbReference type="FunFam" id="3.40.50.1390:FF:000001">
    <property type="entry name" value="DNA recombinase"/>
    <property type="match status" value="1"/>
</dbReference>
<name>A0A1G5KI29_9HYPH</name>
<sequence>MAPPLSKNRLIGYARISTEDQAHDAQLDELRAAGCAEIHQEHGSGASRARPVLARIVRDIKPGEVLVVVRLDRLARSVSHLLEVIETLEAKKAHFRSLRDPIDTSTPQGIFSLHVLGAVAQLERSLISERTRAGIKAAKARGRKPGNPGMRERRPDAIRKITLAREKVYLNELIAGADRWMPTVRRMRPHQPWEDVVRVLANSGQSWTVARLRRAVGKLVSQHMADSVLLRPAPRKNPEDRLMILIAGIAMADSGLSLREIGAQLERMRERTPRGGLTWSASSVKKQLDRAREAGLVLPASLHGEVQHSKK</sequence>
<dbReference type="GO" id="GO:0015074">
    <property type="term" value="P:DNA integration"/>
    <property type="evidence" value="ECO:0007669"/>
    <property type="project" value="UniProtKB-KW"/>
</dbReference>
<evidence type="ECO:0000259" key="8">
    <source>
        <dbReference type="PROSITE" id="PS51736"/>
    </source>
</evidence>
<evidence type="ECO:0000256" key="1">
    <source>
        <dbReference type="ARBA" id="ARBA00009913"/>
    </source>
</evidence>
<evidence type="ECO:0000313" key="9">
    <source>
        <dbReference type="EMBL" id="SCZ00263.1"/>
    </source>
</evidence>
<evidence type="ECO:0000313" key="10">
    <source>
        <dbReference type="Proteomes" id="UP000199569"/>
    </source>
</evidence>
<comment type="similarity">
    <text evidence="1">Belongs to the site-specific recombinase resolvase family.</text>
</comment>
<organism evidence="9 10">
    <name type="scientific">Microvirga guangxiensis</name>
    <dbReference type="NCBI Taxonomy" id="549386"/>
    <lineage>
        <taxon>Bacteria</taxon>
        <taxon>Pseudomonadati</taxon>
        <taxon>Pseudomonadota</taxon>
        <taxon>Alphaproteobacteria</taxon>
        <taxon>Hyphomicrobiales</taxon>
        <taxon>Methylobacteriaceae</taxon>
        <taxon>Microvirga</taxon>
    </lineage>
</organism>
<dbReference type="SMART" id="SM00857">
    <property type="entry name" value="Resolvase"/>
    <property type="match status" value="1"/>
</dbReference>
<dbReference type="PROSITE" id="PS00398">
    <property type="entry name" value="RECOMBINASES_2"/>
    <property type="match status" value="1"/>
</dbReference>
<protein>
    <submittedName>
        <fullName evidence="9">Site-specific DNA recombinase</fullName>
    </submittedName>
</protein>
<keyword evidence="2" id="KW-0229">DNA integration</keyword>
<dbReference type="STRING" id="549386.SAMN02927923_03339"/>
<feature type="active site" description="O-(5'-phospho-DNA)-serine intermediate" evidence="6">
    <location>
        <position position="17"/>
    </location>
</feature>
<dbReference type="GO" id="GO:0000150">
    <property type="term" value="F:DNA strand exchange activity"/>
    <property type="evidence" value="ECO:0007669"/>
    <property type="project" value="UniProtKB-KW"/>
</dbReference>
<dbReference type="EMBL" id="FMVJ01000010">
    <property type="protein sequence ID" value="SCZ00263.1"/>
    <property type="molecule type" value="Genomic_DNA"/>
</dbReference>
<keyword evidence="5" id="KW-0233">DNA recombination</keyword>
<dbReference type="AlphaFoldDB" id="A0A1G5KI29"/>
<dbReference type="InterPro" id="IPR006118">
    <property type="entry name" value="Recombinase_CS"/>
</dbReference>
<reference evidence="9 10" key="1">
    <citation type="submission" date="2016-10" db="EMBL/GenBank/DDBJ databases">
        <authorList>
            <person name="de Groot N.N."/>
        </authorList>
    </citation>
    <scope>NUCLEOTIDE SEQUENCE [LARGE SCALE GENOMIC DNA]</scope>
    <source>
        <strain evidence="9 10">CGMCC 1.7666</strain>
    </source>
</reference>
<dbReference type="Pfam" id="PF00239">
    <property type="entry name" value="Resolvase"/>
    <property type="match status" value="1"/>
</dbReference>
<evidence type="ECO:0000256" key="3">
    <source>
        <dbReference type="ARBA" id="ARBA00023100"/>
    </source>
</evidence>
<evidence type="ECO:0000256" key="4">
    <source>
        <dbReference type="ARBA" id="ARBA00023125"/>
    </source>
</evidence>
<keyword evidence="3" id="KW-0230">DNA invertase</keyword>
<keyword evidence="4" id="KW-0238">DNA-binding</keyword>
<accession>A0A1G5KI29</accession>
<dbReference type="GO" id="GO:0003677">
    <property type="term" value="F:DNA binding"/>
    <property type="evidence" value="ECO:0007669"/>
    <property type="project" value="UniProtKB-KW"/>
</dbReference>
<dbReference type="OrthoDB" id="9800103at2"/>
<dbReference type="Gene3D" id="3.40.50.1390">
    <property type="entry name" value="Resolvase, N-terminal catalytic domain"/>
    <property type="match status" value="1"/>
</dbReference>
<dbReference type="CDD" id="cd03768">
    <property type="entry name" value="SR_ResInv"/>
    <property type="match status" value="1"/>
</dbReference>
<feature type="region of interest" description="Disordered" evidence="7">
    <location>
        <begin position="133"/>
        <end position="153"/>
    </location>
</feature>
<evidence type="ECO:0000256" key="2">
    <source>
        <dbReference type="ARBA" id="ARBA00022908"/>
    </source>
</evidence>
<evidence type="ECO:0000256" key="5">
    <source>
        <dbReference type="ARBA" id="ARBA00023172"/>
    </source>
</evidence>
<feature type="domain" description="Resolvase/invertase-type recombinase catalytic" evidence="8">
    <location>
        <begin position="9"/>
        <end position="142"/>
    </location>
</feature>
<gene>
    <name evidence="9" type="ORF">SAMN02927923_03339</name>
</gene>